<feature type="signal peptide" evidence="1">
    <location>
        <begin position="1"/>
        <end position="24"/>
    </location>
</feature>
<keyword evidence="1" id="KW-0732">Signal</keyword>
<dbReference type="HOGENOM" id="CLU_1223739_0_0_0"/>
<organism evidence="2 3">
    <name type="scientific">Opitutus terrae (strain DSM 11246 / JCM 15787 / PB90-1)</name>
    <dbReference type="NCBI Taxonomy" id="452637"/>
    <lineage>
        <taxon>Bacteria</taxon>
        <taxon>Pseudomonadati</taxon>
        <taxon>Verrucomicrobiota</taxon>
        <taxon>Opitutia</taxon>
        <taxon>Opitutales</taxon>
        <taxon>Opitutaceae</taxon>
        <taxon>Opitutus</taxon>
    </lineage>
</organism>
<evidence type="ECO:0008006" key="4">
    <source>
        <dbReference type="Google" id="ProtNLM"/>
    </source>
</evidence>
<evidence type="ECO:0000256" key="1">
    <source>
        <dbReference type="SAM" id="SignalP"/>
    </source>
</evidence>
<dbReference type="NCBIfam" id="NF038131">
    <property type="entry name" value="choice_anch_K"/>
    <property type="match status" value="1"/>
</dbReference>
<evidence type="ECO:0000313" key="3">
    <source>
        <dbReference type="Proteomes" id="UP000007013"/>
    </source>
</evidence>
<dbReference type="EMBL" id="CP001032">
    <property type="protein sequence ID" value="ACB76610.1"/>
    <property type="molecule type" value="Genomic_DNA"/>
</dbReference>
<reference evidence="2 3" key="1">
    <citation type="journal article" date="2011" name="J. Bacteriol.">
        <title>Genome sequence of the verrucomicrobium Opitutus terrae PB90-1, an abundant inhabitant of rice paddy soil ecosystems.</title>
        <authorList>
            <person name="van Passel M.W."/>
            <person name="Kant R."/>
            <person name="Palva A."/>
            <person name="Copeland A."/>
            <person name="Lucas S."/>
            <person name="Lapidus A."/>
            <person name="Glavina del Rio T."/>
            <person name="Pitluck S."/>
            <person name="Goltsman E."/>
            <person name="Clum A."/>
            <person name="Sun H."/>
            <person name="Schmutz J."/>
            <person name="Larimer F.W."/>
            <person name="Land M.L."/>
            <person name="Hauser L."/>
            <person name="Kyrpides N."/>
            <person name="Mikhailova N."/>
            <person name="Richardson P.P."/>
            <person name="Janssen P.H."/>
            <person name="de Vos W.M."/>
            <person name="Smidt H."/>
        </authorList>
    </citation>
    <scope>NUCLEOTIDE SEQUENCE [LARGE SCALE GENOMIC DNA]</scope>
    <source>
        <strain evidence="3">DSM 11246 / JCM 15787 / PB90-1</strain>
    </source>
</reference>
<name>B1ZU44_OPITP</name>
<sequence>MKSLVRSLLLLPTTALVCLTAAHAQLTLTGSSHGVFTGPTGLFNSITNGPVESSFTTGWPFPTKITFTGDTFAAVGNGDTFDLGQVKIKNGITLFGTAAADAQMDLYLDVPGHAVSDFKLTTLLFAITNTPNIPNWQPDLYYIGYTAPALLNIDGTYVTFDIGFTDPDFNVPPGEPVSEKHKDKVGLYATVAFSDPVITPVPEASTYAVFAALGLLGFVAIRRSRTRPLAA</sequence>
<dbReference type="RefSeq" id="WP_012376139.1">
    <property type="nucleotide sequence ID" value="NC_010571.1"/>
</dbReference>
<accession>B1ZU44</accession>
<proteinExistence type="predicted"/>
<gene>
    <name evidence="2" type="ordered locus">Oter_3332</name>
</gene>
<protein>
    <recommendedName>
        <fullName evidence="4">PEP-CTERM protein-sorting domain-containing protein</fullName>
    </recommendedName>
</protein>
<dbReference type="Proteomes" id="UP000007013">
    <property type="component" value="Chromosome"/>
</dbReference>
<keyword evidence="3" id="KW-1185">Reference proteome</keyword>
<dbReference type="AlphaFoldDB" id="B1ZU44"/>
<feature type="chain" id="PRO_5002774579" description="PEP-CTERM protein-sorting domain-containing protein" evidence="1">
    <location>
        <begin position="25"/>
        <end position="231"/>
    </location>
</feature>
<dbReference type="KEGG" id="ote:Oter_3332"/>
<dbReference type="InterPro" id="IPR047995">
    <property type="entry name" value="Choice_anch_K"/>
</dbReference>
<evidence type="ECO:0000313" key="2">
    <source>
        <dbReference type="EMBL" id="ACB76610.1"/>
    </source>
</evidence>